<keyword evidence="4 6" id="KW-0472">Membrane</keyword>
<dbReference type="PANTHER" id="PTHR15549">
    <property type="entry name" value="PAIRED IMMUNOGLOBULIN-LIKE TYPE 2 RECEPTOR"/>
    <property type="match status" value="1"/>
</dbReference>
<evidence type="ECO:0000313" key="8">
    <source>
        <dbReference type="Proteomes" id="UP000266721"/>
    </source>
</evidence>
<gene>
    <name evidence="7" type="ORF">AM593_04519</name>
</gene>
<accession>A0A3L5TUR5</accession>
<dbReference type="GO" id="GO:0016020">
    <property type="term" value="C:membrane"/>
    <property type="evidence" value="ECO:0007669"/>
    <property type="project" value="UniProtKB-SubCell"/>
</dbReference>
<feature type="non-terminal residue" evidence="7">
    <location>
        <position position="1"/>
    </location>
</feature>
<feature type="region of interest" description="Disordered" evidence="5">
    <location>
        <begin position="152"/>
        <end position="207"/>
    </location>
</feature>
<feature type="compositionally biased region" description="Basic and acidic residues" evidence="5">
    <location>
        <begin position="230"/>
        <end position="239"/>
    </location>
</feature>
<dbReference type="InterPro" id="IPR051694">
    <property type="entry name" value="Immunoregulatory_rcpt-like"/>
</dbReference>
<comment type="subcellular location">
    <subcellularLocation>
        <location evidence="1">Membrane</location>
        <topology evidence="1">Single-pass membrane protein</topology>
    </subcellularLocation>
</comment>
<organism evidence="7 8">
    <name type="scientific">Mytilus galloprovincialis</name>
    <name type="common">Mediterranean mussel</name>
    <dbReference type="NCBI Taxonomy" id="29158"/>
    <lineage>
        <taxon>Eukaryota</taxon>
        <taxon>Metazoa</taxon>
        <taxon>Spiralia</taxon>
        <taxon>Lophotrochozoa</taxon>
        <taxon>Mollusca</taxon>
        <taxon>Bivalvia</taxon>
        <taxon>Autobranchia</taxon>
        <taxon>Pteriomorphia</taxon>
        <taxon>Mytilida</taxon>
        <taxon>Mytiloidea</taxon>
        <taxon>Mytilidae</taxon>
        <taxon>Mytilinae</taxon>
        <taxon>Mytilus</taxon>
    </lineage>
</organism>
<dbReference type="GO" id="GO:0071944">
    <property type="term" value="C:cell periphery"/>
    <property type="evidence" value="ECO:0007669"/>
    <property type="project" value="UniProtKB-ARBA"/>
</dbReference>
<evidence type="ECO:0000256" key="3">
    <source>
        <dbReference type="ARBA" id="ARBA00022989"/>
    </source>
</evidence>
<feature type="compositionally biased region" description="Low complexity" evidence="5">
    <location>
        <begin position="77"/>
        <end position="90"/>
    </location>
</feature>
<dbReference type="PANTHER" id="PTHR15549:SF30">
    <property type="entry name" value="MID2 DOMAIN-CONTAINING PROTEIN"/>
    <property type="match status" value="1"/>
</dbReference>
<evidence type="ECO:0000256" key="2">
    <source>
        <dbReference type="ARBA" id="ARBA00022692"/>
    </source>
</evidence>
<feature type="region of interest" description="Disordered" evidence="5">
    <location>
        <begin position="77"/>
        <end position="106"/>
    </location>
</feature>
<feature type="region of interest" description="Disordered" evidence="5">
    <location>
        <begin position="1"/>
        <end position="29"/>
    </location>
</feature>
<evidence type="ECO:0000256" key="6">
    <source>
        <dbReference type="SAM" id="Phobius"/>
    </source>
</evidence>
<keyword evidence="2 6" id="KW-0812">Transmembrane</keyword>
<keyword evidence="3 6" id="KW-1133">Transmembrane helix</keyword>
<keyword evidence="8" id="KW-1185">Reference proteome</keyword>
<dbReference type="EMBL" id="KV583831">
    <property type="protein sequence ID" value="OPL33287.1"/>
    <property type="molecule type" value="Genomic_DNA"/>
</dbReference>
<protein>
    <submittedName>
        <fullName evidence="7">Uncharacterized protein</fullName>
    </submittedName>
</protein>
<feature type="region of interest" description="Disordered" evidence="5">
    <location>
        <begin position="230"/>
        <end position="270"/>
    </location>
</feature>
<dbReference type="Proteomes" id="UP000266721">
    <property type="component" value="Unassembled WGS sequence"/>
</dbReference>
<sequence length="270" mass="29411">MKDAGSTVSPAVSQSGNTRYISTNPGGCAWNQTSTSRTGNADSVLITMTAYVLYLFYHKHAVSIPFTNLIFTTTTSTTTTTTTTPAPTTTGVTLEADTSASENSDGSNTGVIVGVVLSLLLLIAIIVIAFLLYQKYFKKRKAHIQHMTLKDQGPDIKRPLPPDSDFTLSAYRQPSDKTTDGDGNFETLSPSDQMREAFGNDEPLPQKPLPPVSSIWQRSPSLMTTAIHPSHEHQEDPLRRNLTPLPTQPRPPTSSALRSRALPPIERCEV</sequence>
<reference evidence="7 8" key="1">
    <citation type="journal article" date="2016" name="PLoS ONE">
        <title>A First Insight into the Genome of the Filter-Feeder Mussel Mytilus galloprovincialis.</title>
        <authorList>
            <person name="Murgarella M."/>
            <person name="Puiu D."/>
            <person name="Novoa B."/>
            <person name="Figueras A."/>
            <person name="Posada D."/>
            <person name="Canchaya C."/>
        </authorList>
    </citation>
    <scope>NUCLEOTIDE SEQUENCE [LARGE SCALE GENOMIC DNA]</scope>
    <source>
        <tissue evidence="7">Muscle</tissue>
    </source>
</reference>
<name>A0A3L5TUR5_MYTGA</name>
<evidence type="ECO:0000256" key="1">
    <source>
        <dbReference type="ARBA" id="ARBA00004167"/>
    </source>
</evidence>
<feature type="transmembrane region" description="Helical" evidence="6">
    <location>
        <begin position="111"/>
        <end position="133"/>
    </location>
</feature>
<proteinExistence type="predicted"/>
<feature type="compositionally biased region" description="Polar residues" evidence="5">
    <location>
        <begin position="96"/>
        <end position="106"/>
    </location>
</feature>
<evidence type="ECO:0000313" key="7">
    <source>
        <dbReference type="EMBL" id="OPL33287.1"/>
    </source>
</evidence>
<comment type="caution">
    <text evidence="7">The sequence shown here is derived from an EMBL/GenBank/DDBJ whole genome shotgun (WGS) entry which is preliminary data.</text>
</comment>
<dbReference type="AlphaFoldDB" id="A0A3L5TUR5"/>
<evidence type="ECO:0000256" key="4">
    <source>
        <dbReference type="ARBA" id="ARBA00023136"/>
    </source>
</evidence>
<evidence type="ECO:0000256" key="5">
    <source>
        <dbReference type="SAM" id="MobiDB-lite"/>
    </source>
</evidence>